<feature type="transmembrane region" description="Helical" evidence="1">
    <location>
        <begin position="36"/>
        <end position="59"/>
    </location>
</feature>
<organism evidence="2 3">
    <name type="scientific">Trueperella abortisuis</name>
    <dbReference type="NCBI Taxonomy" id="445930"/>
    <lineage>
        <taxon>Bacteria</taxon>
        <taxon>Bacillati</taxon>
        <taxon>Actinomycetota</taxon>
        <taxon>Actinomycetes</taxon>
        <taxon>Actinomycetales</taxon>
        <taxon>Actinomycetaceae</taxon>
        <taxon>Trueperella</taxon>
    </lineage>
</organism>
<gene>
    <name evidence="2" type="ORF">J2S45_002167</name>
</gene>
<keyword evidence="1" id="KW-0812">Transmembrane</keyword>
<proteinExistence type="predicted"/>
<reference evidence="2 3" key="1">
    <citation type="submission" date="2023-07" db="EMBL/GenBank/DDBJ databases">
        <title>Sequencing the genomes of 1000 actinobacteria strains.</title>
        <authorList>
            <person name="Klenk H.-P."/>
        </authorList>
    </citation>
    <scope>NUCLEOTIDE SEQUENCE [LARGE SCALE GENOMIC DNA]</scope>
    <source>
        <strain evidence="2 3">DSM 19515</strain>
    </source>
</reference>
<evidence type="ECO:0000313" key="2">
    <source>
        <dbReference type="EMBL" id="MDP9833488.1"/>
    </source>
</evidence>
<protein>
    <recommendedName>
        <fullName evidence="4">EamA-like transporter family protein</fullName>
    </recommendedName>
</protein>
<accession>A0ABT9PL95</accession>
<evidence type="ECO:0000313" key="3">
    <source>
        <dbReference type="Proteomes" id="UP001230145"/>
    </source>
</evidence>
<keyword evidence="1" id="KW-1133">Transmembrane helix</keyword>
<sequence>MVSRPTLAAFVAVATTLLLLGGRTLPVVGDAGDARILWYGGSALGTLAAQVVTPRGPIWQPWRRDNSGLRLLVWGAMVLTVSVAAFAGVLALHDAPWPNAMGVFLICWGGSVTLWRRGFDLAAPTVPFGLVVVLQITAAFVPALGGIFDERGRTLVLILGIAVASIALATPPKQADLGGQ</sequence>
<dbReference type="Proteomes" id="UP001230145">
    <property type="component" value="Unassembled WGS sequence"/>
</dbReference>
<feature type="transmembrane region" description="Helical" evidence="1">
    <location>
        <begin position="127"/>
        <end position="148"/>
    </location>
</feature>
<evidence type="ECO:0008006" key="4">
    <source>
        <dbReference type="Google" id="ProtNLM"/>
    </source>
</evidence>
<keyword evidence="1" id="KW-0472">Membrane</keyword>
<name>A0ABT9PL95_9ACTO</name>
<feature type="transmembrane region" description="Helical" evidence="1">
    <location>
        <begin position="154"/>
        <end position="171"/>
    </location>
</feature>
<feature type="transmembrane region" description="Helical" evidence="1">
    <location>
        <begin position="71"/>
        <end position="91"/>
    </location>
</feature>
<dbReference type="EMBL" id="JAUSQL010000001">
    <property type="protein sequence ID" value="MDP9833488.1"/>
    <property type="molecule type" value="Genomic_DNA"/>
</dbReference>
<dbReference type="RefSeq" id="WP_307635419.1">
    <property type="nucleotide sequence ID" value="NZ_JAUSQL010000001.1"/>
</dbReference>
<keyword evidence="3" id="KW-1185">Reference proteome</keyword>
<comment type="caution">
    <text evidence="2">The sequence shown here is derived from an EMBL/GenBank/DDBJ whole genome shotgun (WGS) entry which is preliminary data.</text>
</comment>
<evidence type="ECO:0000256" key="1">
    <source>
        <dbReference type="SAM" id="Phobius"/>
    </source>
</evidence>